<dbReference type="Gene3D" id="3.40.50.1000">
    <property type="entry name" value="HAD superfamily/HAD-like"/>
    <property type="match status" value="1"/>
</dbReference>
<dbReference type="AlphaFoldDB" id="A0A4P9VL08"/>
<evidence type="ECO:0000256" key="2">
    <source>
        <dbReference type="ARBA" id="ARBA00022801"/>
    </source>
</evidence>
<dbReference type="GO" id="GO:0051479">
    <property type="term" value="P:mannosylglycerate biosynthetic process"/>
    <property type="evidence" value="ECO:0007669"/>
    <property type="project" value="InterPro"/>
</dbReference>
<dbReference type="SFLD" id="SFLDS00003">
    <property type="entry name" value="Haloacid_Dehalogenase"/>
    <property type="match status" value="1"/>
</dbReference>
<dbReference type="SFLD" id="SFLDG01140">
    <property type="entry name" value="C2.B:_Phosphomannomutase_and_P"/>
    <property type="match status" value="1"/>
</dbReference>
<dbReference type="InterPro" id="IPR006379">
    <property type="entry name" value="HAD-SF_hydro_IIB"/>
</dbReference>
<dbReference type="Pfam" id="PF08282">
    <property type="entry name" value="Hydrolase_3"/>
    <property type="match status" value="1"/>
</dbReference>
<dbReference type="PANTHER" id="PTHR10000:SF8">
    <property type="entry name" value="HAD SUPERFAMILY HYDROLASE-LIKE, TYPE 3"/>
    <property type="match status" value="1"/>
</dbReference>
<reference evidence="4 5" key="1">
    <citation type="submission" date="2017-04" db="EMBL/GenBank/DDBJ databases">
        <title>Draft genome sequence of Zooshikella ganghwensis VG4 isolated from Red Sea sediments.</title>
        <authorList>
            <person name="Rehman Z."/>
            <person name="Alam I."/>
            <person name="Kamau A."/>
            <person name="Bajic V."/>
            <person name="Leiknes T."/>
        </authorList>
    </citation>
    <scope>NUCLEOTIDE SEQUENCE [LARGE SCALE GENOMIC DNA]</scope>
    <source>
        <strain evidence="4 5">VG4</strain>
    </source>
</reference>
<dbReference type="PANTHER" id="PTHR10000">
    <property type="entry name" value="PHOSPHOSERINE PHOSPHATASE"/>
    <property type="match status" value="1"/>
</dbReference>
<name>A0A4P9VL08_9GAMM</name>
<dbReference type="Gene3D" id="3.30.980.20">
    <property type="entry name" value="Putative mannosyl-3-phosphoglycerate phosphatase, domain 2"/>
    <property type="match status" value="1"/>
</dbReference>
<dbReference type="SFLD" id="SFLDG01142">
    <property type="entry name" value="C2.B.2:_Mannosyl-3-phosphoglyc"/>
    <property type="match status" value="1"/>
</dbReference>
<keyword evidence="5" id="KW-1185">Reference proteome</keyword>
<dbReference type="GO" id="GO:0050531">
    <property type="term" value="F:mannosyl-3-phosphoglycerate phosphatase activity"/>
    <property type="evidence" value="ECO:0007669"/>
    <property type="project" value="InterPro"/>
</dbReference>
<sequence length="276" mass="31617">MLKKLIIFTDLDATLLDHKHYDFTAAQHALNTIARHQIPLILNTSKTVAETHEIRKKLNIHHPFIIENGSGVCYPAGYFSPEQHANTNNDWKVLSFGLSYQDIQNILTKINQIQRYKYQNFNQLNPEQIAKITGLTIDQACLAKQRNGTEPFLWEDTPENLTTFIQLLENDHLHVTQGGRFYHISSPCDKGKAMLQLLRDFQRAYPHNDWLTVALGDSPNDYPMLENADIAVVIKPSTEKPPLSLTNHPRVIYTTKPGPEGWQQAMEQLFNEFALD</sequence>
<dbReference type="InterPro" id="IPR023214">
    <property type="entry name" value="HAD_sf"/>
</dbReference>
<comment type="caution">
    <text evidence="4">The sequence shown here is derived from an EMBL/GenBank/DDBJ whole genome shotgun (WGS) entry which is preliminary data.</text>
</comment>
<gene>
    <name evidence="4" type="ORF">B9G39_11130</name>
</gene>
<evidence type="ECO:0000256" key="3">
    <source>
        <dbReference type="ARBA" id="ARBA00022842"/>
    </source>
</evidence>
<evidence type="ECO:0000313" key="4">
    <source>
        <dbReference type="EMBL" id="RDH43953.1"/>
    </source>
</evidence>
<evidence type="ECO:0000256" key="1">
    <source>
        <dbReference type="ARBA" id="ARBA00022723"/>
    </source>
</evidence>
<accession>A0A4P9VL08</accession>
<organism evidence="4 5">
    <name type="scientific">Zooshikella ganghwensis</name>
    <dbReference type="NCBI Taxonomy" id="202772"/>
    <lineage>
        <taxon>Bacteria</taxon>
        <taxon>Pseudomonadati</taxon>
        <taxon>Pseudomonadota</taxon>
        <taxon>Gammaproteobacteria</taxon>
        <taxon>Oceanospirillales</taxon>
        <taxon>Zooshikellaceae</taxon>
        <taxon>Zooshikella</taxon>
    </lineage>
</organism>
<evidence type="ECO:0000313" key="5">
    <source>
        <dbReference type="Proteomes" id="UP000257039"/>
    </source>
</evidence>
<keyword evidence="1" id="KW-0479">Metal-binding</keyword>
<dbReference type="Proteomes" id="UP000257039">
    <property type="component" value="Unassembled WGS sequence"/>
</dbReference>
<dbReference type="GO" id="GO:0005829">
    <property type="term" value="C:cytosol"/>
    <property type="evidence" value="ECO:0007669"/>
    <property type="project" value="TreeGrafter"/>
</dbReference>
<protein>
    <submittedName>
        <fullName evidence="4">HAD-IIB family hydrolase</fullName>
    </submittedName>
</protein>
<dbReference type="NCBIfam" id="TIGR01486">
    <property type="entry name" value="HAD-SF-IIB-MPGP"/>
    <property type="match status" value="1"/>
</dbReference>
<dbReference type="InterPro" id="IPR006381">
    <property type="entry name" value="HAD-SF-IIB-MPGP"/>
</dbReference>
<dbReference type="NCBIfam" id="TIGR01484">
    <property type="entry name" value="HAD-SF-IIB"/>
    <property type="match status" value="1"/>
</dbReference>
<dbReference type="SUPFAM" id="SSF56784">
    <property type="entry name" value="HAD-like"/>
    <property type="match status" value="1"/>
</dbReference>
<dbReference type="RefSeq" id="WP_094787179.1">
    <property type="nucleotide sequence ID" value="NZ_NDXW01000001.1"/>
</dbReference>
<dbReference type="EMBL" id="NDXW01000001">
    <property type="protein sequence ID" value="RDH43953.1"/>
    <property type="molecule type" value="Genomic_DNA"/>
</dbReference>
<dbReference type="GO" id="GO:0000287">
    <property type="term" value="F:magnesium ion binding"/>
    <property type="evidence" value="ECO:0007669"/>
    <property type="project" value="UniProtKB-ARBA"/>
</dbReference>
<keyword evidence="3" id="KW-0460">Magnesium</keyword>
<keyword evidence="2 4" id="KW-0378">Hydrolase</keyword>
<proteinExistence type="predicted"/>
<dbReference type="InterPro" id="IPR036412">
    <property type="entry name" value="HAD-like_sf"/>
</dbReference>